<proteinExistence type="predicted"/>
<organism evidence="1 2">
    <name type="scientific">Nannocystis bainbridge</name>
    <dbReference type="NCBI Taxonomy" id="2995303"/>
    <lineage>
        <taxon>Bacteria</taxon>
        <taxon>Pseudomonadati</taxon>
        <taxon>Myxococcota</taxon>
        <taxon>Polyangia</taxon>
        <taxon>Nannocystales</taxon>
        <taxon>Nannocystaceae</taxon>
        <taxon>Nannocystis</taxon>
    </lineage>
</organism>
<dbReference type="RefSeq" id="WP_272091076.1">
    <property type="nucleotide sequence ID" value="NZ_JAQNDL010000003.1"/>
</dbReference>
<dbReference type="Proteomes" id="UP001221686">
    <property type="component" value="Unassembled WGS sequence"/>
</dbReference>
<name>A0ABT5E9L6_9BACT</name>
<evidence type="ECO:0008006" key="3">
    <source>
        <dbReference type="Google" id="ProtNLM"/>
    </source>
</evidence>
<reference evidence="1 2" key="1">
    <citation type="submission" date="2022-11" db="EMBL/GenBank/DDBJ databases">
        <title>Minimal conservation of predation-associated metabolite biosynthetic gene clusters underscores biosynthetic potential of Myxococcota including descriptions for ten novel species: Archangium lansinium sp. nov., Myxococcus landrumus sp. nov., Nannocystis bai.</title>
        <authorList>
            <person name="Ahearne A."/>
            <person name="Stevens C."/>
            <person name="Dowd S."/>
        </authorList>
    </citation>
    <scope>NUCLEOTIDE SEQUENCE [LARGE SCALE GENOMIC DNA]</scope>
    <source>
        <strain evidence="1 2">BB15-2</strain>
    </source>
</reference>
<dbReference type="Gene3D" id="3.40.50.1010">
    <property type="entry name" value="5'-nuclease"/>
    <property type="match status" value="1"/>
</dbReference>
<gene>
    <name evidence="1" type="ORF">POL25_37015</name>
</gene>
<accession>A0ABT5E9L6</accession>
<protein>
    <recommendedName>
        <fullName evidence="3">PIN domain-containing protein</fullName>
    </recommendedName>
</protein>
<evidence type="ECO:0000313" key="1">
    <source>
        <dbReference type="EMBL" id="MDC0722549.1"/>
    </source>
</evidence>
<dbReference type="EMBL" id="JAQNDL010000003">
    <property type="protein sequence ID" value="MDC0722549.1"/>
    <property type="molecule type" value="Genomic_DNA"/>
</dbReference>
<dbReference type="InterPro" id="IPR029060">
    <property type="entry name" value="PIN-like_dom_sf"/>
</dbReference>
<evidence type="ECO:0000313" key="2">
    <source>
        <dbReference type="Proteomes" id="UP001221686"/>
    </source>
</evidence>
<sequence length="154" mass="16970">MVDTGVFMRFLGERPEEPVSRECVKFCQAMCSTGRELFVAAPTIAELMRQRGQPIPHVKGITVVAFDERAATILGLRMPMAKLHAVKTSTGLSHTYLKYDAMIAACALRCNASTMVAIDGDHVALLRDLAVAVRHPKDFLDKQGRFAFEDEASD</sequence>
<dbReference type="SUPFAM" id="SSF88723">
    <property type="entry name" value="PIN domain-like"/>
    <property type="match status" value="1"/>
</dbReference>
<keyword evidence="2" id="KW-1185">Reference proteome</keyword>
<comment type="caution">
    <text evidence="1">The sequence shown here is derived from an EMBL/GenBank/DDBJ whole genome shotgun (WGS) entry which is preliminary data.</text>
</comment>